<dbReference type="PANTHER" id="PTHR47027">
    <property type="entry name" value="REVERSE TRANSCRIPTASE DOMAIN-CONTAINING PROTEIN"/>
    <property type="match status" value="1"/>
</dbReference>
<evidence type="ECO:0000313" key="2">
    <source>
        <dbReference type="Proteomes" id="UP000275846"/>
    </source>
</evidence>
<organism evidence="3">
    <name type="scientific">Schistocephalus solidus</name>
    <name type="common">Tapeworm</name>
    <dbReference type="NCBI Taxonomy" id="70667"/>
    <lineage>
        <taxon>Eukaryota</taxon>
        <taxon>Metazoa</taxon>
        <taxon>Spiralia</taxon>
        <taxon>Lophotrochozoa</taxon>
        <taxon>Platyhelminthes</taxon>
        <taxon>Cestoda</taxon>
        <taxon>Eucestoda</taxon>
        <taxon>Diphyllobothriidea</taxon>
        <taxon>Diphyllobothriidae</taxon>
        <taxon>Schistocephalus</taxon>
    </lineage>
</organism>
<dbReference type="OrthoDB" id="6241411at2759"/>
<gene>
    <name evidence="1" type="ORF">SSLN_LOCUS10961</name>
</gene>
<evidence type="ECO:0000313" key="1">
    <source>
        <dbReference type="EMBL" id="VDL97346.1"/>
    </source>
</evidence>
<proteinExistence type="predicted"/>
<keyword evidence="2" id="KW-1185">Reference proteome</keyword>
<accession>A0A183T3B3</accession>
<dbReference type="Proteomes" id="UP000275846">
    <property type="component" value="Unassembled WGS sequence"/>
</dbReference>
<dbReference type="AlphaFoldDB" id="A0A183T3B3"/>
<evidence type="ECO:0000313" key="3">
    <source>
        <dbReference type="WBParaSite" id="SSLN_0001138401-mRNA-1"/>
    </source>
</evidence>
<dbReference type="EMBL" id="UYSU01036199">
    <property type="protein sequence ID" value="VDL97346.1"/>
    <property type="molecule type" value="Genomic_DNA"/>
</dbReference>
<sequence>MLNCYEPSRRAAAGSVGEVKKTVYLYKKTRNRQLCDNHQGISLLNLTGKLFARIHLNRLNGQLEQGLLPESQCGFRRHRRTTDMIFAARQLQVKFQEMRTYLYTTFVDITKA</sequence>
<name>A0A183T3B3_SCHSO</name>
<dbReference type="PANTHER" id="PTHR47027:SF26">
    <property type="entry name" value="REVERSE TRANSCRIPTASE DOMAIN-CONTAINING PROTEIN"/>
    <property type="match status" value="1"/>
</dbReference>
<protein>
    <submittedName>
        <fullName evidence="3">Reverse transcriptase domain-containing protein</fullName>
    </submittedName>
</protein>
<reference evidence="3" key="1">
    <citation type="submission" date="2016-06" db="UniProtKB">
        <authorList>
            <consortium name="WormBaseParasite"/>
        </authorList>
    </citation>
    <scope>IDENTIFICATION</scope>
</reference>
<reference evidence="1 2" key="2">
    <citation type="submission" date="2018-11" db="EMBL/GenBank/DDBJ databases">
        <authorList>
            <consortium name="Pathogen Informatics"/>
        </authorList>
    </citation>
    <scope>NUCLEOTIDE SEQUENCE [LARGE SCALE GENOMIC DNA]</scope>
    <source>
        <strain evidence="1 2">NST_G2</strain>
    </source>
</reference>
<dbReference type="WBParaSite" id="SSLN_0001138401-mRNA-1">
    <property type="protein sequence ID" value="SSLN_0001138401-mRNA-1"/>
    <property type="gene ID" value="SSLN_0001138401"/>
</dbReference>
<dbReference type="STRING" id="70667.A0A183T3B3"/>